<name>A0ABW5MTF3_9FLAO</name>
<evidence type="ECO:0000313" key="2">
    <source>
        <dbReference type="EMBL" id="MFD2585988.1"/>
    </source>
</evidence>
<sequence>MVYKEIEGEKPKRKNPLIGLVLLLISIALLFTTGLFGFVFGLLHQLFTKGLRGIGEYALKIAISIDQLGNVMMQHLFNLIWIKKGGYKFGNRDETISSVLGKNKQLEMLTSFGKAIDYILDFIDPNHSLNSIDYFIEPLEETL</sequence>
<evidence type="ECO:0000313" key="3">
    <source>
        <dbReference type="Proteomes" id="UP001597526"/>
    </source>
</evidence>
<accession>A0ABW5MTF3</accession>
<comment type="caution">
    <text evidence="2">The sequence shown here is derived from an EMBL/GenBank/DDBJ whole genome shotgun (WGS) entry which is preliminary data.</text>
</comment>
<keyword evidence="1" id="KW-0472">Membrane</keyword>
<dbReference type="Proteomes" id="UP001597526">
    <property type="component" value="Unassembled WGS sequence"/>
</dbReference>
<feature type="transmembrane region" description="Helical" evidence="1">
    <location>
        <begin position="20"/>
        <end position="43"/>
    </location>
</feature>
<keyword evidence="1" id="KW-1133">Transmembrane helix</keyword>
<dbReference type="EMBL" id="JBHULB010000006">
    <property type="protein sequence ID" value="MFD2585988.1"/>
    <property type="molecule type" value="Genomic_DNA"/>
</dbReference>
<evidence type="ECO:0000256" key="1">
    <source>
        <dbReference type="SAM" id="Phobius"/>
    </source>
</evidence>
<dbReference type="RefSeq" id="WP_377765596.1">
    <property type="nucleotide sequence ID" value="NZ_JBHULB010000006.1"/>
</dbReference>
<keyword evidence="3" id="KW-1185">Reference proteome</keyword>
<protein>
    <submittedName>
        <fullName evidence="2">Uncharacterized protein</fullName>
    </submittedName>
</protein>
<organism evidence="2 3">
    <name type="scientific">Croceitalea marina</name>
    <dbReference type="NCBI Taxonomy" id="1775166"/>
    <lineage>
        <taxon>Bacteria</taxon>
        <taxon>Pseudomonadati</taxon>
        <taxon>Bacteroidota</taxon>
        <taxon>Flavobacteriia</taxon>
        <taxon>Flavobacteriales</taxon>
        <taxon>Flavobacteriaceae</taxon>
        <taxon>Croceitalea</taxon>
    </lineage>
</organism>
<reference evidence="3" key="1">
    <citation type="journal article" date="2019" name="Int. J. Syst. Evol. Microbiol.">
        <title>The Global Catalogue of Microorganisms (GCM) 10K type strain sequencing project: providing services to taxonomists for standard genome sequencing and annotation.</title>
        <authorList>
            <consortium name="The Broad Institute Genomics Platform"/>
            <consortium name="The Broad Institute Genome Sequencing Center for Infectious Disease"/>
            <person name="Wu L."/>
            <person name="Ma J."/>
        </authorList>
    </citation>
    <scope>NUCLEOTIDE SEQUENCE [LARGE SCALE GENOMIC DNA]</scope>
    <source>
        <strain evidence="3">KCTC 52368</strain>
    </source>
</reference>
<gene>
    <name evidence="2" type="ORF">ACFSQJ_03550</name>
</gene>
<proteinExistence type="predicted"/>
<keyword evidence="1" id="KW-0812">Transmembrane</keyword>